<feature type="transmembrane region" description="Helical" evidence="1">
    <location>
        <begin position="86"/>
        <end position="110"/>
    </location>
</feature>
<reference evidence="2" key="1">
    <citation type="journal article" date="2021" name="PeerJ">
        <title>Extensive microbial diversity within the chicken gut microbiome revealed by metagenomics and culture.</title>
        <authorList>
            <person name="Gilroy R."/>
            <person name="Ravi A."/>
            <person name="Getino M."/>
            <person name="Pursley I."/>
            <person name="Horton D.L."/>
            <person name="Alikhan N.F."/>
            <person name="Baker D."/>
            <person name="Gharbi K."/>
            <person name="Hall N."/>
            <person name="Watson M."/>
            <person name="Adriaenssens E.M."/>
            <person name="Foster-Nyarko E."/>
            <person name="Jarju S."/>
            <person name="Secka A."/>
            <person name="Antonio M."/>
            <person name="Oren A."/>
            <person name="Chaudhuri R.R."/>
            <person name="La Ragione R."/>
            <person name="Hildebrand F."/>
            <person name="Pallen M.J."/>
        </authorList>
    </citation>
    <scope>NUCLEOTIDE SEQUENCE</scope>
    <source>
        <strain evidence="2">ChiBcec15-3976</strain>
    </source>
</reference>
<dbReference type="PANTHER" id="PTHR41307:SF1">
    <property type="entry name" value="MEMBRANE PROTEIN"/>
    <property type="match status" value="1"/>
</dbReference>
<reference evidence="2" key="2">
    <citation type="submission" date="2021-04" db="EMBL/GenBank/DDBJ databases">
        <authorList>
            <person name="Gilroy R."/>
        </authorList>
    </citation>
    <scope>NUCLEOTIDE SEQUENCE</scope>
    <source>
        <strain evidence="2">ChiBcec15-3976</strain>
    </source>
</reference>
<dbReference type="AlphaFoldDB" id="A0A9D2RGF5"/>
<accession>A0A9D2RGF5</accession>
<evidence type="ECO:0000313" key="2">
    <source>
        <dbReference type="EMBL" id="HJD43137.1"/>
    </source>
</evidence>
<organism evidence="2 3">
    <name type="scientific">Candidatus Mediterraneibacter quadrami</name>
    <dbReference type="NCBI Taxonomy" id="2838684"/>
    <lineage>
        <taxon>Bacteria</taxon>
        <taxon>Bacillati</taxon>
        <taxon>Bacillota</taxon>
        <taxon>Clostridia</taxon>
        <taxon>Lachnospirales</taxon>
        <taxon>Lachnospiraceae</taxon>
        <taxon>Mediterraneibacter</taxon>
    </lineage>
</organism>
<keyword evidence="1" id="KW-0812">Transmembrane</keyword>
<dbReference type="EMBL" id="DWUU01000054">
    <property type="protein sequence ID" value="HJD43137.1"/>
    <property type="molecule type" value="Genomic_DNA"/>
</dbReference>
<keyword evidence="1" id="KW-0472">Membrane</keyword>
<proteinExistence type="predicted"/>
<dbReference type="PANTHER" id="PTHR41307">
    <property type="entry name" value="MEMBRANE PROTEIN-RELATED"/>
    <property type="match status" value="1"/>
</dbReference>
<sequence>MNDLLSEEGQHVLTDIIVYLRGMPITMYQQEMIRSDVTRMLIDGELRGSSANDVIGPDYREFCDNIVKELPPLSVKEKILGHIRDLLPAMIVLLVIWTFGSSVRIAAGIFRTFYCPVTAGDLLSGLLIIFAAERLINYLCRHSFQDTHSWDIGFGVLIAVTLVLSLIVKMTLTFKLFYIHLTLAALIILVLFLIYKIVDKYTD</sequence>
<dbReference type="SUPFAM" id="SSF158560">
    <property type="entry name" value="BH3980-like"/>
    <property type="match status" value="1"/>
</dbReference>
<comment type="caution">
    <text evidence="2">The sequence shown here is derived from an EMBL/GenBank/DDBJ whole genome shotgun (WGS) entry which is preliminary data.</text>
</comment>
<feature type="transmembrane region" description="Helical" evidence="1">
    <location>
        <begin position="152"/>
        <end position="172"/>
    </location>
</feature>
<dbReference type="Proteomes" id="UP000823909">
    <property type="component" value="Unassembled WGS sequence"/>
</dbReference>
<name>A0A9D2RGF5_9FIRM</name>
<gene>
    <name evidence="2" type="ORF">H9910_09060</name>
</gene>
<evidence type="ECO:0000256" key="1">
    <source>
        <dbReference type="SAM" id="Phobius"/>
    </source>
</evidence>
<keyword evidence="1" id="KW-1133">Transmembrane helix</keyword>
<protein>
    <submittedName>
        <fullName evidence="2">Uncharacterized protein</fullName>
    </submittedName>
</protein>
<dbReference type="Gene3D" id="1.10.1900.10">
    <property type="entry name" value="c-terminal domain of poly(a) binding protein"/>
    <property type="match status" value="1"/>
</dbReference>
<feature type="transmembrane region" description="Helical" evidence="1">
    <location>
        <begin position="178"/>
        <end position="198"/>
    </location>
</feature>
<evidence type="ECO:0000313" key="3">
    <source>
        <dbReference type="Proteomes" id="UP000823909"/>
    </source>
</evidence>